<dbReference type="EMBL" id="MCFK01006233">
    <property type="protein sequence ID" value="RKF59174.1"/>
    <property type="molecule type" value="Genomic_DNA"/>
</dbReference>
<protein>
    <submittedName>
        <fullName evidence="3">Putative ubiquitin family protein</fullName>
    </submittedName>
</protein>
<dbReference type="Proteomes" id="UP000286134">
    <property type="component" value="Unassembled WGS sequence"/>
</dbReference>
<organism evidence="3 4">
    <name type="scientific">Erysiphe neolycopersici</name>
    <dbReference type="NCBI Taxonomy" id="212602"/>
    <lineage>
        <taxon>Eukaryota</taxon>
        <taxon>Fungi</taxon>
        <taxon>Dikarya</taxon>
        <taxon>Ascomycota</taxon>
        <taxon>Pezizomycotina</taxon>
        <taxon>Leotiomycetes</taxon>
        <taxon>Erysiphales</taxon>
        <taxon>Erysiphaceae</taxon>
        <taxon>Erysiphe</taxon>
    </lineage>
</organism>
<evidence type="ECO:0000256" key="2">
    <source>
        <dbReference type="SAM" id="Phobius"/>
    </source>
</evidence>
<dbReference type="Gene3D" id="3.10.20.90">
    <property type="entry name" value="Phosphatidylinositol 3-kinase Catalytic Subunit, Chain A, domain 1"/>
    <property type="match status" value="1"/>
</dbReference>
<dbReference type="STRING" id="212602.A0A420HNZ5"/>
<feature type="compositionally biased region" description="Polar residues" evidence="1">
    <location>
        <begin position="1"/>
        <end position="12"/>
    </location>
</feature>
<feature type="region of interest" description="Disordered" evidence="1">
    <location>
        <begin position="1"/>
        <end position="25"/>
    </location>
</feature>
<keyword evidence="2" id="KW-0472">Membrane</keyword>
<feature type="region of interest" description="Disordered" evidence="1">
    <location>
        <begin position="237"/>
        <end position="257"/>
    </location>
</feature>
<feature type="transmembrane region" description="Helical" evidence="2">
    <location>
        <begin position="542"/>
        <end position="567"/>
    </location>
</feature>
<keyword evidence="2" id="KW-1133">Transmembrane helix</keyword>
<feature type="compositionally biased region" description="Basic and acidic residues" evidence="1">
    <location>
        <begin position="478"/>
        <end position="499"/>
    </location>
</feature>
<feature type="compositionally biased region" description="Polar residues" evidence="1">
    <location>
        <begin position="139"/>
        <end position="164"/>
    </location>
</feature>
<name>A0A420HNZ5_9PEZI</name>
<dbReference type="PANTHER" id="PTHR12943:SF27">
    <property type="entry name" value="HOMOCYSTEINE-INDUCED ENDOPLASMIC RETICULUM PROTEIN, ISOFORM A"/>
    <property type="match status" value="1"/>
</dbReference>
<feature type="transmembrane region" description="Helical" evidence="2">
    <location>
        <begin position="518"/>
        <end position="536"/>
    </location>
</feature>
<sequence length="733" mass="81436">MSEFKSVQTRTWSKSSPKSKEEIKNSSISLQVVSPSAGVPKSLDFHDLPVATQVKDLKKQIRDSLCCRPADDLQRLIYHGRMLTRETETMLEIFGEEALRNSNIQTVHLVLRPGSENLNNSSSNDSKVAGTLANPISMRHSQSQATETPIQSFPSANHSQDIQTQPLISSHQYQQQQTVLLQLEELQSLMGQRLLQLQHETQRLNQELHYMGVQASFQPNLIESGLNEQLLPCQLTSPTQDLKSSDQANTISNLQNQTKISRMSQILKRNEDSVGGNTIQGSTSSRSGQENQGYQRSDQPALKRENMLTNAQKLQDSSNDTSEAFSNHLSQNHQQNFEQITDFTNDLRSILQNSNRLNILNQQYDPHGCFNIDSESSGPKMVSSTAIPASSVNPVLNSLLLSSNSKFAGETSGTDFSTPNTFINSKPLVYILSSPSGPRAILMSNAHYYFTPSRNSGRNRFNVGNARPISISSSTLLERGRSARRQARETRNHNEHAPESRAAAPQANQRAGGIGIQVGQILWIIIRLVGFVWFFTAGNPSWSRWLVASGFAFFIFIILTGVLNGAVEQVWSPIRRHLESLVPLGPVQPLNVPLQPNGAPELARGEDRNQGRPQLDVGNHNSDDSGSERNHIEISGRSIEQRAQSNNGILMTQLRRLEQSLILFVASLVPGVSERHIAHREAEANREIERQQLMQVTAEQTSRVSSENNLSAPIQDGENSMTNEQNQVDRPLG</sequence>
<feature type="region of interest" description="Disordered" evidence="1">
    <location>
        <begin position="477"/>
        <end position="508"/>
    </location>
</feature>
<dbReference type="PANTHER" id="PTHR12943">
    <property type="entry name" value="HOMOCYSTEINE-RESPONSIVE ENDOPLASMIC RETICULUM-RESIDENT UNIQUITIN-LIKE DOMAIN HERPUD PROTEIN FAMILY MEMBER"/>
    <property type="match status" value="1"/>
</dbReference>
<keyword evidence="2" id="KW-0812">Transmembrane</keyword>
<dbReference type="CDD" id="cd17039">
    <property type="entry name" value="Ubl_ubiquitin_like"/>
    <property type="match status" value="1"/>
</dbReference>
<evidence type="ECO:0000313" key="3">
    <source>
        <dbReference type="EMBL" id="RKF59174.1"/>
    </source>
</evidence>
<gene>
    <name evidence="3" type="ORF">OnM2_062048</name>
</gene>
<feature type="compositionally biased region" description="Polar residues" evidence="1">
    <location>
        <begin position="275"/>
        <end position="298"/>
    </location>
</feature>
<evidence type="ECO:0000313" key="4">
    <source>
        <dbReference type="Proteomes" id="UP000286134"/>
    </source>
</evidence>
<proteinExistence type="predicted"/>
<accession>A0A420HNZ5</accession>
<feature type="region of interest" description="Disordered" evidence="1">
    <location>
        <begin position="269"/>
        <end position="303"/>
    </location>
</feature>
<comment type="caution">
    <text evidence="3">The sequence shown here is derived from an EMBL/GenBank/DDBJ whole genome shotgun (WGS) entry which is preliminary data.</text>
</comment>
<feature type="compositionally biased region" description="Basic and acidic residues" evidence="1">
    <location>
        <begin position="621"/>
        <end position="630"/>
    </location>
</feature>
<dbReference type="InterPro" id="IPR029071">
    <property type="entry name" value="Ubiquitin-like_domsf"/>
</dbReference>
<feature type="region of interest" description="Disordered" evidence="1">
    <location>
        <begin position="138"/>
        <end position="169"/>
    </location>
</feature>
<feature type="region of interest" description="Disordered" evidence="1">
    <location>
        <begin position="696"/>
        <end position="733"/>
    </location>
</feature>
<keyword evidence="4" id="KW-1185">Reference proteome</keyword>
<dbReference type="AlphaFoldDB" id="A0A420HNZ5"/>
<evidence type="ECO:0000256" key="1">
    <source>
        <dbReference type="SAM" id="MobiDB-lite"/>
    </source>
</evidence>
<dbReference type="GO" id="GO:0030968">
    <property type="term" value="P:endoplasmic reticulum unfolded protein response"/>
    <property type="evidence" value="ECO:0007669"/>
    <property type="project" value="TreeGrafter"/>
</dbReference>
<dbReference type="InterPro" id="IPR039751">
    <property type="entry name" value="HERPUD1/2"/>
</dbReference>
<feature type="region of interest" description="Disordered" evidence="1">
    <location>
        <begin position="595"/>
        <end position="630"/>
    </location>
</feature>
<dbReference type="SUPFAM" id="SSF54236">
    <property type="entry name" value="Ubiquitin-like"/>
    <property type="match status" value="1"/>
</dbReference>
<dbReference type="OrthoDB" id="21589at2759"/>
<reference evidence="3 4" key="1">
    <citation type="journal article" date="2018" name="BMC Genomics">
        <title>Comparative genome analyses reveal sequence features reflecting distinct modes of host-adaptation between dicot and monocot powdery mildew.</title>
        <authorList>
            <person name="Wu Y."/>
            <person name="Ma X."/>
            <person name="Pan Z."/>
            <person name="Kale S.D."/>
            <person name="Song Y."/>
            <person name="King H."/>
            <person name="Zhang Q."/>
            <person name="Presley C."/>
            <person name="Deng X."/>
            <person name="Wei C.I."/>
            <person name="Xiao S."/>
        </authorList>
    </citation>
    <scope>NUCLEOTIDE SEQUENCE [LARGE SCALE GENOMIC DNA]</scope>
    <source>
        <strain evidence="3">UMSG2</strain>
    </source>
</reference>